<proteinExistence type="predicted"/>
<evidence type="ECO:0000313" key="2">
    <source>
        <dbReference type="EMBL" id="GAA3078790.1"/>
    </source>
</evidence>
<accession>A0ABP6MA94</accession>
<reference evidence="3" key="1">
    <citation type="journal article" date="2019" name="Int. J. Syst. Evol. Microbiol.">
        <title>The Global Catalogue of Microorganisms (GCM) 10K type strain sequencing project: providing services to taxonomists for standard genome sequencing and annotation.</title>
        <authorList>
            <consortium name="The Broad Institute Genomics Platform"/>
            <consortium name="The Broad Institute Genome Sequencing Center for Infectious Disease"/>
            <person name="Wu L."/>
            <person name="Ma J."/>
        </authorList>
    </citation>
    <scope>NUCLEOTIDE SEQUENCE [LARGE SCALE GENOMIC DNA]</scope>
    <source>
        <strain evidence="3">JCM 9091</strain>
    </source>
</reference>
<dbReference type="Proteomes" id="UP001501532">
    <property type="component" value="Unassembled WGS sequence"/>
</dbReference>
<feature type="region of interest" description="Disordered" evidence="1">
    <location>
        <begin position="1"/>
        <end position="25"/>
    </location>
</feature>
<dbReference type="EMBL" id="BAAAUF010000117">
    <property type="protein sequence ID" value="GAA3078790.1"/>
    <property type="molecule type" value="Genomic_DNA"/>
</dbReference>
<sequence>MRYPARAHTCRSQRPGRKRVHHRRPASCTAQITLRVTIEQARKDGGGQKAKRQRIARAVRREGASGALATNGDASS</sequence>
<feature type="region of interest" description="Disordered" evidence="1">
    <location>
        <begin position="40"/>
        <end position="76"/>
    </location>
</feature>
<evidence type="ECO:0000313" key="3">
    <source>
        <dbReference type="Proteomes" id="UP001501532"/>
    </source>
</evidence>
<feature type="compositionally biased region" description="Basic residues" evidence="1">
    <location>
        <begin position="49"/>
        <end position="58"/>
    </location>
</feature>
<evidence type="ECO:0000256" key="1">
    <source>
        <dbReference type="SAM" id="MobiDB-lite"/>
    </source>
</evidence>
<protein>
    <submittedName>
        <fullName evidence="2">Uncharacterized protein</fullName>
    </submittedName>
</protein>
<keyword evidence="3" id="KW-1185">Reference proteome</keyword>
<gene>
    <name evidence="2" type="ORF">GCM10010448_70470</name>
</gene>
<comment type="caution">
    <text evidence="2">The sequence shown here is derived from an EMBL/GenBank/DDBJ whole genome shotgun (WGS) entry which is preliminary data.</text>
</comment>
<organism evidence="2 3">
    <name type="scientific">Streptomyces glomeratus</name>
    <dbReference type="NCBI Taxonomy" id="284452"/>
    <lineage>
        <taxon>Bacteria</taxon>
        <taxon>Bacillati</taxon>
        <taxon>Actinomycetota</taxon>
        <taxon>Actinomycetes</taxon>
        <taxon>Kitasatosporales</taxon>
        <taxon>Streptomycetaceae</taxon>
        <taxon>Streptomyces</taxon>
    </lineage>
</organism>
<name>A0ABP6MA94_9ACTN</name>
<feature type="compositionally biased region" description="Basic residues" evidence="1">
    <location>
        <begin position="8"/>
        <end position="25"/>
    </location>
</feature>